<reference evidence="1 2" key="1">
    <citation type="submission" date="2024-01" db="EMBL/GenBank/DDBJ databases">
        <authorList>
            <person name="Alioto T."/>
            <person name="Alioto T."/>
            <person name="Gomez Garrido J."/>
        </authorList>
    </citation>
    <scope>NUCLEOTIDE SEQUENCE [LARGE SCALE GENOMIC DNA]</scope>
</reference>
<accession>A0AAV1Q297</accession>
<dbReference type="EMBL" id="CAWUFR010000387">
    <property type="protein sequence ID" value="CAK6977072.1"/>
    <property type="molecule type" value="Genomic_DNA"/>
</dbReference>
<evidence type="ECO:0000313" key="2">
    <source>
        <dbReference type="Proteomes" id="UP001314229"/>
    </source>
</evidence>
<comment type="caution">
    <text evidence="1">The sequence shown here is derived from an EMBL/GenBank/DDBJ whole genome shotgun (WGS) entry which is preliminary data.</text>
</comment>
<keyword evidence="2" id="KW-1185">Reference proteome</keyword>
<dbReference type="Proteomes" id="UP001314229">
    <property type="component" value="Unassembled WGS sequence"/>
</dbReference>
<gene>
    <name evidence="1" type="ORF">FSCOSCO3_A016305</name>
</gene>
<organism evidence="1 2">
    <name type="scientific">Scomber scombrus</name>
    <name type="common">Atlantic mackerel</name>
    <name type="synonym">Scomber vernalis</name>
    <dbReference type="NCBI Taxonomy" id="13677"/>
    <lineage>
        <taxon>Eukaryota</taxon>
        <taxon>Metazoa</taxon>
        <taxon>Chordata</taxon>
        <taxon>Craniata</taxon>
        <taxon>Vertebrata</taxon>
        <taxon>Euteleostomi</taxon>
        <taxon>Actinopterygii</taxon>
        <taxon>Neopterygii</taxon>
        <taxon>Teleostei</taxon>
        <taxon>Neoteleostei</taxon>
        <taxon>Acanthomorphata</taxon>
        <taxon>Pelagiaria</taxon>
        <taxon>Scombriformes</taxon>
        <taxon>Scombridae</taxon>
        <taxon>Scomber</taxon>
    </lineage>
</organism>
<dbReference type="AlphaFoldDB" id="A0AAV1Q297"/>
<sequence length="146" mass="16080">MTCGRTKAKALCENIIGPYSVQLHTDYIKENNLPFSVATNAKPSVFPLCHVLKVFSDTIEALEAKSFSITSVFRDPRLNFSSRSAALVGTSHLLRYVVVNWSTGRNGQTDAAYGLTYMRETPCIRSEGMLSSPLITALLGKFNTQL</sequence>
<proteinExistence type="predicted"/>
<name>A0AAV1Q297_SCOSC</name>
<evidence type="ECO:0000313" key="1">
    <source>
        <dbReference type="EMBL" id="CAK6977072.1"/>
    </source>
</evidence>
<protein>
    <submittedName>
        <fullName evidence="1">Uncharacterized protein LOC117248027</fullName>
    </submittedName>
</protein>